<sequence>ARTKRARLGPAPRPVLASSWPATSSVAGLLHDQSTHESVYRVSGSSGLPLQCWHRPRYSPATAPERAG</sequence>
<proteinExistence type="predicted"/>
<protein>
    <submittedName>
        <fullName evidence="1">Uncharacterized protein</fullName>
    </submittedName>
</protein>
<dbReference type="AlphaFoldDB" id="A0A699XBQ5"/>
<organism evidence="1">
    <name type="scientific">Tanacetum cinerariifolium</name>
    <name type="common">Dalmatian daisy</name>
    <name type="synonym">Chrysanthemum cinerariifolium</name>
    <dbReference type="NCBI Taxonomy" id="118510"/>
    <lineage>
        <taxon>Eukaryota</taxon>
        <taxon>Viridiplantae</taxon>
        <taxon>Streptophyta</taxon>
        <taxon>Embryophyta</taxon>
        <taxon>Tracheophyta</taxon>
        <taxon>Spermatophyta</taxon>
        <taxon>Magnoliopsida</taxon>
        <taxon>eudicotyledons</taxon>
        <taxon>Gunneridae</taxon>
        <taxon>Pentapetalae</taxon>
        <taxon>asterids</taxon>
        <taxon>campanulids</taxon>
        <taxon>Asterales</taxon>
        <taxon>Asteraceae</taxon>
        <taxon>Asteroideae</taxon>
        <taxon>Anthemideae</taxon>
        <taxon>Anthemidinae</taxon>
        <taxon>Tanacetum</taxon>
    </lineage>
</organism>
<comment type="caution">
    <text evidence="1">The sequence shown here is derived from an EMBL/GenBank/DDBJ whole genome shotgun (WGS) entry which is preliminary data.</text>
</comment>
<accession>A0A699XBQ5</accession>
<gene>
    <name evidence="1" type="ORF">Tci_929521</name>
</gene>
<dbReference type="EMBL" id="BKCJ011842303">
    <property type="protein sequence ID" value="GFD57552.1"/>
    <property type="molecule type" value="Genomic_DNA"/>
</dbReference>
<feature type="non-terminal residue" evidence="1">
    <location>
        <position position="1"/>
    </location>
</feature>
<evidence type="ECO:0000313" key="1">
    <source>
        <dbReference type="EMBL" id="GFD57552.1"/>
    </source>
</evidence>
<reference evidence="1" key="1">
    <citation type="journal article" date="2019" name="Sci. Rep.">
        <title>Draft genome of Tanacetum cinerariifolium, the natural source of mosquito coil.</title>
        <authorList>
            <person name="Yamashiro T."/>
            <person name="Shiraishi A."/>
            <person name="Satake H."/>
            <person name="Nakayama K."/>
        </authorList>
    </citation>
    <scope>NUCLEOTIDE SEQUENCE</scope>
</reference>
<name>A0A699XBQ5_TANCI</name>